<protein>
    <submittedName>
        <fullName evidence="1">Uncharacterized protein</fullName>
    </submittedName>
</protein>
<dbReference type="EMBL" id="GGMR01002414">
    <property type="protein sequence ID" value="MBY15033.1"/>
    <property type="molecule type" value="Transcribed_RNA"/>
</dbReference>
<sequence length="295" mass="34079">MKLKKNQKMKTCTIKKNKTNVTLRKAFQIKLIKCYKLAINATKMCSKTLEAGIYNPIQNKMKNLIQIISALSLTTGKYIYGEIFKKKKEESFDLVQHCKDLENMLEECGYKDTDIDNHSDNISSNILNELSNKALSKPKTQLFSANSNRLSMYNHDKPKLGSCFAQRWSKKSFESSRNKVLSKQDNILKTKNNLDDIKTVMEEIYPFGEMNETNYKFLFKEIQDEKLVNTNEAIKFSTDSKIVKSNKLKTTSNVGLYIVQENIWRNFPIKNIKLSKNGCMVLFITPQQTKGTLFI</sequence>
<gene>
    <name evidence="1" type="ORF">g.141108</name>
</gene>
<organism evidence="1">
    <name type="scientific">Schizaphis graminum</name>
    <name type="common">Green bug aphid</name>
    <dbReference type="NCBI Taxonomy" id="13262"/>
    <lineage>
        <taxon>Eukaryota</taxon>
        <taxon>Metazoa</taxon>
        <taxon>Ecdysozoa</taxon>
        <taxon>Arthropoda</taxon>
        <taxon>Hexapoda</taxon>
        <taxon>Insecta</taxon>
        <taxon>Pterygota</taxon>
        <taxon>Neoptera</taxon>
        <taxon>Paraneoptera</taxon>
        <taxon>Hemiptera</taxon>
        <taxon>Sternorrhyncha</taxon>
        <taxon>Aphidomorpha</taxon>
        <taxon>Aphidoidea</taxon>
        <taxon>Aphididae</taxon>
        <taxon>Aphidini</taxon>
        <taxon>Schizaphis</taxon>
    </lineage>
</organism>
<accession>A0A2S2NCW4</accession>
<reference evidence="1" key="1">
    <citation type="submission" date="2018-04" db="EMBL/GenBank/DDBJ databases">
        <title>Transcriptome of Schizaphis graminum biotype I.</title>
        <authorList>
            <person name="Scully E.D."/>
            <person name="Geib S.M."/>
            <person name="Palmer N.A."/>
            <person name="Koch K."/>
            <person name="Bradshaw J."/>
            <person name="Heng-Moss T."/>
            <person name="Sarath G."/>
        </authorList>
    </citation>
    <scope>NUCLEOTIDE SEQUENCE</scope>
</reference>
<evidence type="ECO:0000313" key="1">
    <source>
        <dbReference type="EMBL" id="MBY15033.1"/>
    </source>
</evidence>
<proteinExistence type="predicted"/>
<name>A0A2S2NCW4_SCHGA</name>
<dbReference type="AlphaFoldDB" id="A0A2S2NCW4"/>